<dbReference type="PANTHER" id="PTHR36885">
    <property type="entry name" value="EXPRESSED PROTEIN"/>
    <property type="match status" value="1"/>
</dbReference>
<dbReference type="AlphaFoldDB" id="A0A5P1FHH4"/>
<organism evidence="2 3">
    <name type="scientific">Asparagus officinalis</name>
    <name type="common">Garden asparagus</name>
    <dbReference type="NCBI Taxonomy" id="4686"/>
    <lineage>
        <taxon>Eukaryota</taxon>
        <taxon>Viridiplantae</taxon>
        <taxon>Streptophyta</taxon>
        <taxon>Embryophyta</taxon>
        <taxon>Tracheophyta</taxon>
        <taxon>Spermatophyta</taxon>
        <taxon>Magnoliopsida</taxon>
        <taxon>Liliopsida</taxon>
        <taxon>Asparagales</taxon>
        <taxon>Asparagaceae</taxon>
        <taxon>Asparagoideae</taxon>
        <taxon>Asparagus</taxon>
    </lineage>
</organism>
<dbReference type="OMA" id="EREICCE"/>
<evidence type="ECO:0000313" key="3">
    <source>
        <dbReference type="Proteomes" id="UP000243459"/>
    </source>
</evidence>
<evidence type="ECO:0000259" key="1">
    <source>
        <dbReference type="Pfam" id="PF14309"/>
    </source>
</evidence>
<proteinExistence type="predicted"/>
<evidence type="ECO:0000313" key="2">
    <source>
        <dbReference type="EMBL" id="ONK76040.1"/>
    </source>
</evidence>
<dbReference type="Gramene" id="ONK76040">
    <property type="protein sequence ID" value="ONK76040"/>
    <property type="gene ID" value="A4U43_C03F23230"/>
</dbReference>
<dbReference type="Proteomes" id="UP000243459">
    <property type="component" value="Chromosome 3"/>
</dbReference>
<protein>
    <recommendedName>
        <fullName evidence="1">DUF4378 domain-containing protein</fullName>
    </recommendedName>
</protein>
<dbReference type="PANTHER" id="PTHR36885:SF2">
    <property type="entry name" value="DUF4378 DOMAIN-CONTAINING PROTEIN"/>
    <property type="match status" value="1"/>
</dbReference>
<gene>
    <name evidence="2" type="ORF">A4U43_C03F23230</name>
</gene>
<dbReference type="Pfam" id="PF14309">
    <property type="entry name" value="DUF4378"/>
    <property type="match status" value="1"/>
</dbReference>
<name>A0A5P1FHH4_ASPOF</name>
<feature type="domain" description="DUF4378" evidence="1">
    <location>
        <begin position="138"/>
        <end position="254"/>
    </location>
</feature>
<accession>A0A5P1FHH4</accession>
<dbReference type="InterPro" id="IPR025486">
    <property type="entry name" value="DUF4378"/>
</dbReference>
<reference evidence="3" key="1">
    <citation type="journal article" date="2017" name="Nat. Commun.">
        <title>The asparagus genome sheds light on the origin and evolution of a young Y chromosome.</title>
        <authorList>
            <person name="Harkess A."/>
            <person name="Zhou J."/>
            <person name="Xu C."/>
            <person name="Bowers J.E."/>
            <person name="Van der Hulst R."/>
            <person name="Ayyampalayam S."/>
            <person name="Mercati F."/>
            <person name="Riccardi P."/>
            <person name="McKain M.R."/>
            <person name="Kakrana A."/>
            <person name="Tang H."/>
            <person name="Ray J."/>
            <person name="Groenendijk J."/>
            <person name="Arikit S."/>
            <person name="Mathioni S.M."/>
            <person name="Nakano M."/>
            <person name="Shan H."/>
            <person name="Telgmann-Rauber A."/>
            <person name="Kanno A."/>
            <person name="Yue Z."/>
            <person name="Chen H."/>
            <person name="Li W."/>
            <person name="Chen Y."/>
            <person name="Xu X."/>
            <person name="Zhang Y."/>
            <person name="Luo S."/>
            <person name="Chen H."/>
            <person name="Gao J."/>
            <person name="Mao Z."/>
            <person name="Pires J.C."/>
            <person name="Luo M."/>
            <person name="Kudrna D."/>
            <person name="Wing R.A."/>
            <person name="Meyers B.C."/>
            <person name="Yi K."/>
            <person name="Kong H."/>
            <person name="Lavrijsen P."/>
            <person name="Sunseri F."/>
            <person name="Falavigna A."/>
            <person name="Ye Y."/>
            <person name="Leebens-Mack J.H."/>
            <person name="Chen G."/>
        </authorList>
    </citation>
    <scope>NUCLEOTIDE SEQUENCE [LARGE SCALE GENOMIC DNA]</scope>
    <source>
        <strain evidence="3">cv. DH0086</strain>
    </source>
</reference>
<sequence length="265" mass="29758">MASGRQLFELLEEKQEPFLLNVYLMENGCSSKRLERISSQGFTNKGRRGAAGSFLRSILTKLLQGKQSIKALNCDSKSIESGRMSVFSCFSGISPRELGGDHQCRCVEMEDSSKQLSPVSVLQYPNHRFKEENQSTSSSFDSPREMPEISAFPHHTKSNKGQVHEQQLILDCVREAEERIRDYGLGCFSTEVRAKAIREKVLSWEKLQGDMSSLGKLLGSDISELRSEWSQYRADAAEIGIGVEAFIFEEILDETVLEILGSRCT</sequence>
<dbReference type="OrthoDB" id="691329at2759"/>
<dbReference type="EMBL" id="CM007383">
    <property type="protein sequence ID" value="ONK76040.1"/>
    <property type="molecule type" value="Genomic_DNA"/>
</dbReference>
<keyword evidence="3" id="KW-1185">Reference proteome</keyword>